<accession>A0ABU6V9T7</accession>
<organism evidence="1 2">
    <name type="scientific">Stylosanthes scabra</name>
    <dbReference type="NCBI Taxonomy" id="79078"/>
    <lineage>
        <taxon>Eukaryota</taxon>
        <taxon>Viridiplantae</taxon>
        <taxon>Streptophyta</taxon>
        <taxon>Embryophyta</taxon>
        <taxon>Tracheophyta</taxon>
        <taxon>Spermatophyta</taxon>
        <taxon>Magnoliopsida</taxon>
        <taxon>eudicotyledons</taxon>
        <taxon>Gunneridae</taxon>
        <taxon>Pentapetalae</taxon>
        <taxon>rosids</taxon>
        <taxon>fabids</taxon>
        <taxon>Fabales</taxon>
        <taxon>Fabaceae</taxon>
        <taxon>Papilionoideae</taxon>
        <taxon>50 kb inversion clade</taxon>
        <taxon>dalbergioids sensu lato</taxon>
        <taxon>Dalbergieae</taxon>
        <taxon>Pterocarpus clade</taxon>
        <taxon>Stylosanthes</taxon>
    </lineage>
</organism>
<dbReference type="PANTHER" id="PTHR36707">
    <property type="entry name" value="T20M3.17 PROTEIN"/>
    <property type="match status" value="1"/>
</dbReference>
<evidence type="ECO:0000313" key="2">
    <source>
        <dbReference type="Proteomes" id="UP001341840"/>
    </source>
</evidence>
<dbReference type="EMBL" id="JASCZI010151159">
    <property type="protein sequence ID" value="MED6170356.1"/>
    <property type="molecule type" value="Genomic_DNA"/>
</dbReference>
<protein>
    <submittedName>
        <fullName evidence="1">Uncharacterized protein</fullName>
    </submittedName>
</protein>
<reference evidence="1 2" key="1">
    <citation type="journal article" date="2023" name="Plants (Basel)">
        <title>Bridging the Gap: Combining Genomics and Transcriptomics Approaches to Understand Stylosanthes scabra, an Orphan Legume from the Brazilian Caatinga.</title>
        <authorList>
            <person name="Ferreira-Neto J.R.C."/>
            <person name="da Silva M.D."/>
            <person name="Binneck E."/>
            <person name="de Melo N.F."/>
            <person name="da Silva R.H."/>
            <person name="de Melo A.L.T.M."/>
            <person name="Pandolfi V."/>
            <person name="Bustamante F.O."/>
            <person name="Brasileiro-Vidal A.C."/>
            <person name="Benko-Iseppon A.M."/>
        </authorList>
    </citation>
    <scope>NUCLEOTIDE SEQUENCE [LARGE SCALE GENOMIC DNA]</scope>
    <source>
        <tissue evidence="1">Leaves</tissue>
    </source>
</reference>
<dbReference type="PANTHER" id="PTHR36707:SF1">
    <property type="entry name" value="T20M3.17 PROTEIN"/>
    <property type="match status" value="1"/>
</dbReference>
<comment type="caution">
    <text evidence="1">The sequence shown here is derived from an EMBL/GenBank/DDBJ whole genome shotgun (WGS) entry which is preliminary data.</text>
</comment>
<proteinExistence type="predicted"/>
<keyword evidence="2" id="KW-1185">Reference proteome</keyword>
<sequence length="112" mass="12515">MWLLLFATKIKYPSNVCLVVPCCLLLFSLNSSPRKKHVFDSGSTTSSLTKILFNEDDLNVSSNKDPFGMDLGAWDEELPIETVVGLKEFDGNEGLDPEFNCDAFLLYESLIC</sequence>
<dbReference type="Proteomes" id="UP001341840">
    <property type="component" value="Unassembled WGS sequence"/>
</dbReference>
<name>A0ABU6V9T7_9FABA</name>
<gene>
    <name evidence="1" type="ORF">PIB30_030071</name>
</gene>
<evidence type="ECO:0000313" key="1">
    <source>
        <dbReference type="EMBL" id="MED6170356.1"/>
    </source>
</evidence>